<protein>
    <submittedName>
        <fullName evidence="2">Uncharacterized protein</fullName>
    </submittedName>
</protein>
<proteinExistence type="predicted"/>
<feature type="region of interest" description="Disordered" evidence="1">
    <location>
        <begin position="1"/>
        <end position="33"/>
    </location>
</feature>
<comment type="caution">
    <text evidence="2">The sequence shown here is derived from an EMBL/GenBank/DDBJ whole genome shotgun (WGS) entry which is preliminary data.</text>
</comment>
<reference evidence="2 3" key="1">
    <citation type="submission" date="2018-09" db="EMBL/GenBank/DDBJ databases">
        <title>Genomic investigation of the strawberry pathogen Phytophthora fragariae indicates pathogenicity is determined by transcriptional variation in three key races.</title>
        <authorList>
            <person name="Adams T.M."/>
            <person name="Armitage A.D."/>
            <person name="Sobczyk M.K."/>
            <person name="Bates H.J."/>
            <person name="Dunwell J.M."/>
            <person name="Nellist C.F."/>
            <person name="Harrison R.J."/>
        </authorList>
    </citation>
    <scope>NUCLEOTIDE SEQUENCE [LARGE SCALE GENOMIC DNA]</scope>
    <source>
        <strain evidence="2 3">NOV-77</strain>
    </source>
</reference>
<accession>A0A6G0RBE3</accession>
<evidence type="ECO:0000256" key="1">
    <source>
        <dbReference type="SAM" id="MobiDB-lite"/>
    </source>
</evidence>
<evidence type="ECO:0000313" key="3">
    <source>
        <dbReference type="Proteomes" id="UP000486351"/>
    </source>
</evidence>
<name>A0A6G0RBE3_9STRA</name>
<dbReference type="EMBL" id="QXFY01001141">
    <property type="protein sequence ID" value="KAE9326888.1"/>
    <property type="molecule type" value="Genomic_DNA"/>
</dbReference>
<gene>
    <name evidence="2" type="ORF">PF008_g16534</name>
</gene>
<dbReference type="Proteomes" id="UP000486351">
    <property type="component" value="Unassembled WGS sequence"/>
</dbReference>
<dbReference type="AlphaFoldDB" id="A0A6G0RBE3"/>
<organism evidence="2 3">
    <name type="scientific">Phytophthora fragariae</name>
    <dbReference type="NCBI Taxonomy" id="53985"/>
    <lineage>
        <taxon>Eukaryota</taxon>
        <taxon>Sar</taxon>
        <taxon>Stramenopiles</taxon>
        <taxon>Oomycota</taxon>
        <taxon>Peronosporomycetes</taxon>
        <taxon>Peronosporales</taxon>
        <taxon>Peronosporaceae</taxon>
        <taxon>Phytophthora</taxon>
    </lineage>
</organism>
<sequence>MPSDESPTNMDDKPNEAVVTGVGRMDTLQKDAR</sequence>
<evidence type="ECO:0000313" key="2">
    <source>
        <dbReference type="EMBL" id="KAE9326888.1"/>
    </source>
</evidence>